<proteinExistence type="predicted"/>
<comment type="caution">
    <text evidence="1">The sequence shown here is derived from an EMBL/GenBank/DDBJ whole genome shotgun (WGS) entry which is preliminary data.</text>
</comment>
<dbReference type="EMBL" id="MAEM01000507">
    <property type="protein sequence ID" value="OBR98717.1"/>
    <property type="molecule type" value="Genomic_DNA"/>
</dbReference>
<protein>
    <submittedName>
        <fullName evidence="1">Uncharacterized protein</fullName>
    </submittedName>
</protein>
<dbReference type="OrthoDB" id="4748655at2"/>
<reference evidence="1 2" key="1">
    <citation type="submission" date="2016-06" db="EMBL/GenBank/DDBJ databases">
        <authorList>
            <person name="Kjaerup R.B."/>
            <person name="Dalgaard T.S."/>
            <person name="Juul-Madsen H.R."/>
        </authorList>
    </citation>
    <scope>NUCLEOTIDE SEQUENCE [LARGE SCALE GENOMIC DNA]</scope>
    <source>
        <strain evidence="1 2">1245752.6</strain>
    </source>
</reference>
<name>A0A1A6B8R8_MYCGO</name>
<evidence type="ECO:0000313" key="1">
    <source>
        <dbReference type="EMBL" id="OBR98717.1"/>
    </source>
</evidence>
<organism evidence="1 2">
    <name type="scientific">Mycobacterium gordonae</name>
    <dbReference type="NCBI Taxonomy" id="1778"/>
    <lineage>
        <taxon>Bacteria</taxon>
        <taxon>Bacillati</taxon>
        <taxon>Actinomycetota</taxon>
        <taxon>Actinomycetes</taxon>
        <taxon>Mycobacteriales</taxon>
        <taxon>Mycobacteriaceae</taxon>
        <taxon>Mycobacterium</taxon>
    </lineage>
</organism>
<sequence>MSQWNYRVVQSFDRTEYFIAEVYYDGDATQGWLDSGRDGLRWDDYDDLKGSVEMIQKAFDKPLLRVVEGDRLVEVSST</sequence>
<dbReference type="AlphaFoldDB" id="A0A1A6B8R8"/>
<accession>A0A1A6B8R8</accession>
<dbReference type="Proteomes" id="UP000093757">
    <property type="component" value="Unassembled WGS sequence"/>
</dbReference>
<evidence type="ECO:0000313" key="2">
    <source>
        <dbReference type="Proteomes" id="UP000093757"/>
    </source>
</evidence>
<gene>
    <name evidence="1" type="ORF">A9W98_34115</name>
</gene>
<dbReference type="RefSeq" id="WP_065136874.1">
    <property type="nucleotide sequence ID" value="NZ_MAEM01000507.1"/>
</dbReference>